<keyword evidence="2" id="KW-0067">ATP-binding</keyword>
<dbReference type="InterPro" id="IPR011009">
    <property type="entry name" value="Kinase-like_dom_sf"/>
</dbReference>
<dbReference type="AlphaFoldDB" id="A0A2G2Z158"/>
<name>A0A2G2Z158_CAPAN</name>
<dbReference type="PROSITE" id="PS50011">
    <property type="entry name" value="PROTEIN_KINASE_DOM"/>
    <property type="match status" value="1"/>
</dbReference>
<evidence type="ECO:0000256" key="2">
    <source>
        <dbReference type="ARBA" id="ARBA00022840"/>
    </source>
</evidence>
<dbReference type="InterPro" id="IPR000719">
    <property type="entry name" value="Prot_kinase_dom"/>
</dbReference>
<gene>
    <name evidence="4" type="ORF">T459_19274</name>
</gene>
<sequence>MVRPPKLLLGSTSYGVTADLWSVCCIVAELFFRRPLLKGRTECKIKMTLKPPKIILLYRMPSNLLFLVNGEKIFTVSILQVEKLHKVFKLCGSPLDDYWKRYKLPLATMFKPKKPYYSTLRDRCKELLKSVVKLIETLLSIDPYKRGAASSALNSEVSLIRIGM</sequence>
<feature type="domain" description="Protein kinase" evidence="3">
    <location>
        <begin position="1"/>
        <end position="159"/>
    </location>
</feature>
<dbReference type="Proteomes" id="UP000222542">
    <property type="component" value="Unassembled WGS sequence"/>
</dbReference>
<keyword evidence="5" id="KW-1185">Reference proteome</keyword>
<evidence type="ECO:0000313" key="5">
    <source>
        <dbReference type="Proteomes" id="UP000222542"/>
    </source>
</evidence>
<evidence type="ECO:0000313" key="4">
    <source>
        <dbReference type="EMBL" id="PHT75752.1"/>
    </source>
</evidence>
<dbReference type="EMBL" id="AYRZ02000007">
    <property type="protein sequence ID" value="PHT75752.1"/>
    <property type="molecule type" value="Genomic_DNA"/>
</dbReference>
<dbReference type="PANTHER" id="PTHR24056">
    <property type="entry name" value="CELL DIVISION PROTEIN KINASE"/>
    <property type="match status" value="1"/>
</dbReference>
<dbReference type="Gramene" id="PHT75752">
    <property type="protein sequence ID" value="PHT75752"/>
    <property type="gene ID" value="T459_19274"/>
</dbReference>
<accession>A0A2G2Z158</accession>
<dbReference type="PANTHER" id="PTHR24056:SF571">
    <property type="entry name" value="PROTEIN KINASE DOMAIN-CONTAINING PROTEIN"/>
    <property type="match status" value="1"/>
</dbReference>
<reference evidence="4 5" key="2">
    <citation type="journal article" date="2017" name="Genome Biol.">
        <title>New reference genome sequences of hot pepper reveal the massive evolution of plant disease-resistance genes by retroduplication.</title>
        <authorList>
            <person name="Kim S."/>
            <person name="Park J."/>
            <person name="Yeom S.I."/>
            <person name="Kim Y.M."/>
            <person name="Seo E."/>
            <person name="Kim K.T."/>
            <person name="Kim M.S."/>
            <person name="Lee J.M."/>
            <person name="Cheong K."/>
            <person name="Shin H.S."/>
            <person name="Kim S.B."/>
            <person name="Han K."/>
            <person name="Lee J."/>
            <person name="Park M."/>
            <person name="Lee H.A."/>
            <person name="Lee H.Y."/>
            <person name="Lee Y."/>
            <person name="Oh S."/>
            <person name="Lee J.H."/>
            <person name="Choi E."/>
            <person name="Choi E."/>
            <person name="Lee S.E."/>
            <person name="Jeon J."/>
            <person name="Kim H."/>
            <person name="Choi G."/>
            <person name="Song H."/>
            <person name="Lee J."/>
            <person name="Lee S.C."/>
            <person name="Kwon J.K."/>
            <person name="Lee H.Y."/>
            <person name="Koo N."/>
            <person name="Hong Y."/>
            <person name="Kim R.W."/>
            <person name="Kang W.H."/>
            <person name="Huh J.H."/>
            <person name="Kang B.C."/>
            <person name="Yang T.J."/>
            <person name="Lee Y.H."/>
            <person name="Bennetzen J.L."/>
            <person name="Choi D."/>
        </authorList>
    </citation>
    <scope>NUCLEOTIDE SEQUENCE [LARGE SCALE GENOMIC DNA]</scope>
    <source>
        <strain evidence="5">cv. CM334</strain>
    </source>
</reference>
<dbReference type="Gene3D" id="1.10.510.10">
    <property type="entry name" value="Transferase(Phosphotransferase) domain 1"/>
    <property type="match status" value="1"/>
</dbReference>
<protein>
    <recommendedName>
        <fullName evidence="3">Protein kinase domain-containing protein</fullName>
    </recommendedName>
</protein>
<reference evidence="4 5" key="1">
    <citation type="journal article" date="2014" name="Nat. Genet.">
        <title>Genome sequence of the hot pepper provides insights into the evolution of pungency in Capsicum species.</title>
        <authorList>
            <person name="Kim S."/>
            <person name="Park M."/>
            <person name="Yeom S.I."/>
            <person name="Kim Y.M."/>
            <person name="Lee J.M."/>
            <person name="Lee H.A."/>
            <person name="Seo E."/>
            <person name="Choi J."/>
            <person name="Cheong K."/>
            <person name="Kim K.T."/>
            <person name="Jung K."/>
            <person name="Lee G.W."/>
            <person name="Oh S.K."/>
            <person name="Bae C."/>
            <person name="Kim S.B."/>
            <person name="Lee H.Y."/>
            <person name="Kim S.Y."/>
            <person name="Kim M.S."/>
            <person name="Kang B.C."/>
            <person name="Jo Y.D."/>
            <person name="Yang H.B."/>
            <person name="Jeong H.J."/>
            <person name="Kang W.H."/>
            <person name="Kwon J.K."/>
            <person name="Shin C."/>
            <person name="Lim J.Y."/>
            <person name="Park J.H."/>
            <person name="Huh J.H."/>
            <person name="Kim J.S."/>
            <person name="Kim B.D."/>
            <person name="Cohen O."/>
            <person name="Paran I."/>
            <person name="Suh M.C."/>
            <person name="Lee S.B."/>
            <person name="Kim Y.K."/>
            <person name="Shin Y."/>
            <person name="Noh S.J."/>
            <person name="Park J."/>
            <person name="Seo Y.S."/>
            <person name="Kwon S.Y."/>
            <person name="Kim H.A."/>
            <person name="Park J.M."/>
            <person name="Kim H.J."/>
            <person name="Choi S.B."/>
            <person name="Bosland P.W."/>
            <person name="Reeves G."/>
            <person name="Jo S.H."/>
            <person name="Lee B.W."/>
            <person name="Cho H.T."/>
            <person name="Choi H.S."/>
            <person name="Lee M.S."/>
            <person name="Yu Y."/>
            <person name="Do Choi Y."/>
            <person name="Park B.S."/>
            <person name="van Deynze A."/>
            <person name="Ashrafi H."/>
            <person name="Hill T."/>
            <person name="Kim W.T."/>
            <person name="Pai H.S."/>
            <person name="Ahn H.K."/>
            <person name="Yeam I."/>
            <person name="Giovannoni J.J."/>
            <person name="Rose J.K."/>
            <person name="Sorensen I."/>
            <person name="Lee S.J."/>
            <person name="Kim R.W."/>
            <person name="Choi I.Y."/>
            <person name="Choi B.S."/>
            <person name="Lim J.S."/>
            <person name="Lee Y.H."/>
            <person name="Choi D."/>
        </authorList>
    </citation>
    <scope>NUCLEOTIDE SEQUENCE [LARGE SCALE GENOMIC DNA]</scope>
    <source>
        <strain evidence="5">cv. CM334</strain>
    </source>
</reference>
<organism evidence="4 5">
    <name type="scientific">Capsicum annuum</name>
    <name type="common">Capsicum pepper</name>
    <dbReference type="NCBI Taxonomy" id="4072"/>
    <lineage>
        <taxon>Eukaryota</taxon>
        <taxon>Viridiplantae</taxon>
        <taxon>Streptophyta</taxon>
        <taxon>Embryophyta</taxon>
        <taxon>Tracheophyta</taxon>
        <taxon>Spermatophyta</taxon>
        <taxon>Magnoliopsida</taxon>
        <taxon>eudicotyledons</taxon>
        <taxon>Gunneridae</taxon>
        <taxon>Pentapetalae</taxon>
        <taxon>asterids</taxon>
        <taxon>lamiids</taxon>
        <taxon>Solanales</taxon>
        <taxon>Solanaceae</taxon>
        <taxon>Solanoideae</taxon>
        <taxon>Capsiceae</taxon>
        <taxon>Capsicum</taxon>
    </lineage>
</organism>
<dbReference type="STRING" id="4072.A0A2G2Z158"/>
<dbReference type="GO" id="GO:0005524">
    <property type="term" value="F:ATP binding"/>
    <property type="evidence" value="ECO:0007669"/>
    <property type="project" value="UniProtKB-KW"/>
</dbReference>
<dbReference type="GO" id="GO:0004672">
    <property type="term" value="F:protein kinase activity"/>
    <property type="evidence" value="ECO:0007669"/>
    <property type="project" value="InterPro"/>
</dbReference>
<keyword evidence="1" id="KW-0547">Nucleotide-binding</keyword>
<evidence type="ECO:0000256" key="1">
    <source>
        <dbReference type="ARBA" id="ARBA00022741"/>
    </source>
</evidence>
<comment type="caution">
    <text evidence="4">The sequence shown here is derived from an EMBL/GenBank/DDBJ whole genome shotgun (WGS) entry which is preliminary data.</text>
</comment>
<dbReference type="InterPro" id="IPR050108">
    <property type="entry name" value="CDK"/>
</dbReference>
<proteinExistence type="predicted"/>
<evidence type="ECO:0000259" key="3">
    <source>
        <dbReference type="PROSITE" id="PS50011"/>
    </source>
</evidence>
<dbReference type="SUPFAM" id="SSF56112">
    <property type="entry name" value="Protein kinase-like (PK-like)"/>
    <property type="match status" value="1"/>
</dbReference>